<sequence>MAKDLEAIPSSLSMQYPTTRELQSILREILRRMKLEHLYLIPWDIQDGTYLDFYNGRIDPRFSTTVRGKPAEWHLEFVGISFQLPLEGHGFLSQKDPLSERYFAQDRVVSHGYKISQCKDPELMMLFHFLIPILHPRKPSYIPVKWANTVIASWSGEREINWAFIMHKVIQDEVRALGPKKFCYLPSYLAQLYAYGDCQLVIERHHRVLVRRVIKEVYGTSEDELTDEEEATYEETEEESTEVPLEDYGETEGGDQSFLHELRSTTEYKYDGTFDGSSSSGLTELGDEEDERLAAVEVEKEEGDYVQHPQPEPNPEPLMEEEPVEVMAREFLPPKPTPEQRYEAYLRNRNASIIQKVAGMLELDDPEDIPKAIAQLQYFKSYLVDYQEEPPESKV</sequence>
<feature type="compositionally biased region" description="Basic and acidic residues" evidence="1">
    <location>
        <begin position="258"/>
        <end position="272"/>
    </location>
</feature>
<accession>A0ABP0XGZ9</accession>
<protein>
    <submittedName>
        <fullName evidence="2">Uncharacterized protein</fullName>
    </submittedName>
</protein>
<dbReference type="Proteomes" id="UP001497444">
    <property type="component" value="Chromosome 8"/>
</dbReference>
<reference evidence="2" key="1">
    <citation type="submission" date="2024-02" db="EMBL/GenBank/DDBJ databases">
        <authorList>
            <consortium name="ELIXIR-Norway"/>
            <consortium name="Elixir Norway"/>
        </authorList>
    </citation>
    <scope>NUCLEOTIDE SEQUENCE</scope>
</reference>
<feature type="region of interest" description="Disordered" evidence="1">
    <location>
        <begin position="221"/>
        <end position="289"/>
    </location>
</feature>
<evidence type="ECO:0000313" key="2">
    <source>
        <dbReference type="EMBL" id="CAK9276837.1"/>
    </source>
</evidence>
<proteinExistence type="predicted"/>
<keyword evidence="3" id="KW-1185">Reference proteome</keyword>
<dbReference type="EMBL" id="OZ020103">
    <property type="protein sequence ID" value="CAK9276837.1"/>
    <property type="molecule type" value="Genomic_DNA"/>
</dbReference>
<organism evidence="2 3">
    <name type="scientific">Sphagnum jensenii</name>
    <dbReference type="NCBI Taxonomy" id="128206"/>
    <lineage>
        <taxon>Eukaryota</taxon>
        <taxon>Viridiplantae</taxon>
        <taxon>Streptophyta</taxon>
        <taxon>Embryophyta</taxon>
        <taxon>Bryophyta</taxon>
        <taxon>Sphagnophytina</taxon>
        <taxon>Sphagnopsida</taxon>
        <taxon>Sphagnales</taxon>
        <taxon>Sphagnaceae</taxon>
        <taxon>Sphagnum</taxon>
    </lineage>
</organism>
<evidence type="ECO:0000256" key="1">
    <source>
        <dbReference type="SAM" id="MobiDB-lite"/>
    </source>
</evidence>
<feature type="compositionally biased region" description="Acidic residues" evidence="1">
    <location>
        <begin position="221"/>
        <end position="253"/>
    </location>
</feature>
<evidence type="ECO:0000313" key="3">
    <source>
        <dbReference type="Proteomes" id="UP001497444"/>
    </source>
</evidence>
<name>A0ABP0XGZ9_9BRYO</name>
<gene>
    <name evidence="2" type="ORF">CSSPJE1EN1_LOCUS22315</name>
</gene>